<comment type="caution">
    <text evidence="6">The sequence shown here is derived from an EMBL/GenBank/DDBJ whole genome shotgun (WGS) entry which is preliminary data.</text>
</comment>
<accession>A0AAD4LFL0</accession>
<reference evidence="6" key="1">
    <citation type="submission" date="2022-01" db="EMBL/GenBank/DDBJ databases">
        <title>Comparative genomics reveals a dynamic genome evolution in the ectomycorrhizal milk-cap (Lactarius) mushrooms.</title>
        <authorList>
            <consortium name="DOE Joint Genome Institute"/>
            <person name="Lebreton A."/>
            <person name="Tang N."/>
            <person name="Kuo A."/>
            <person name="LaButti K."/>
            <person name="Drula E."/>
            <person name="Barry K."/>
            <person name="Clum A."/>
            <person name="Lipzen A."/>
            <person name="Mousain D."/>
            <person name="Ng V."/>
            <person name="Wang R."/>
            <person name="Wang X."/>
            <person name="Dai Y."/>
            <person name="Henrissat B."/>
            <person name="Grigoriev I.V."/>
            <person name="Guerin-Laguette A."/>
            <person name="Yu F."/>
            <person name="Martin F.M."/>
        </authorList>
    </citation>
    <scope>NUCLEOTIDE SEQUENCE</scope>
    <source>
        <strain evidence="6">QP</strain>
    </source>
</reference>
<evidence type="ECO:0000256" key="1">
    <source>
        <dbReference type="ARBA" id="ARBA00004141"/>
    </source>
</evidence>
<dbReference type="PANTHER" id="PTHR31465:SF9">
    <property type="entry name" value="SPHINGOID LONG-CHAIN BASE TRANSPORTER RSB1"/>
    <property type="match status" value="1"/>
</dbReference>
<dbReference type="PANTHER" id="PTHR31465">
    <property type="entry name" value="PROTEIN RTA1-RELATED"/>
    <property type="match status" value="1"/>
</dbReference>
<dbReference type="Pfam" id="PF04479">
    <property type="entry name" value="RTA1"/>
    <property type="match status" value="1"/>
</dbReference>
<keyword evidence="3 5" id="KW-1133">Transmembrane helix</keyword>
<evidence type="ECO:0000256" key="4">
    <source>
        <dbReference type="ARBA" id="ARBA00023136"/>
    </source>
</evidence>
<comment type="subcellular location">
    <subcellularLocation>
        <location evidence="1">Membrane</location>
        <topology evidence="1">Multi-pass membrane protein</topology>
    </subcellularLocation>
</comment>
<organism evidence="6 7">
    <name type="scientific">Lactarius akahatsu</name>
    <dbReference type="NCBI Taxonomy" id="416441"/>
    <lineage>
        <taxon>Eukaryota</taxon>
        <taxon>Fungi</taxon>
        <taxon>Dikarya</taxon>
        <taxon>Basidiomycota</taxon>
        <taxon>Agaricomycotina</taxon>
        <taxon>Agaricomycetes</taxon>
        <taxon>Russulales</taxon>
        <taxon>Russulaceae</taxon>
        <taxon>Lactarius</taxon>
    </lineage>
</organism>
<evidence type="ECO:0000313" key="7">
    <source>
        <dbReference type="Proteomes" id="UP001201163"/>
    </source>
</evidence>
<evidence type="ECO:0000256" key="2">
    <source>
        <dbReference type="ARBA" id="ARBA00022692"/>
    </source>
</evidence>
<feature type="transmembrane region" description="Helical" evidence="5">
    <location>
        <begin position="119"/>
        <end position="137"/>
    </location>
</feature>
<feature type="transmembrane region" description="Helical" evidence="5">
    <location>
        <begin position="207"/>
        <end position="227"/>
    </location>
</feature>
<feature type="non-terminal residue" evidence="6">
    <location>
        <position position="268"/>
    </location>
</feature>
<feature type="transmembrane region" description="Helical" evidence="5">
    <location>
        <begin position="12"/>
        <end position="37"/>
    </location>
</feature>
<sequence>GSSNNTQDDLQYGYVPTEWVCITFLSIFGISTFFHTVQAFYSRLWWLIPSAILCGFLELTGWSGRLWSSQNPFLDKPYIMQAVTLIIAPTPLVAANFVLLGRIIRRLGPQYSRLTPRRYTIIFVSCDIISLVVQAIGGSVASGTQTSASQVNLGSNIALGGTVFQLVAIVVYCSCAAEFLTRYAYDRPIRSAGEATRGVMGRPLKRMLYAMSIMTAFIVVRTIYRVIEFVDGWNGKVNTTQWYFVVFDGIMISLAMLTLNAFHPGVYL</sequence>
<keyword evidence="2 5" id="KW-0812">Transmembrane</keyword>
<keyword evidence="4 5" id="KW-0472">Membrane</keyword>
<name>A0AAD4LFL0_9AGAM</name>
<dbReference type="InterPro" id="IPR007568">
    <property type="entry name" value="RTA1"/>
</dbReference>
<proteinExistence type="predicted"/>
<evidence type="ECO:0000256" key="5">
    <source>
        <dbReference type="SAM" id="Phobius"/>
    </source>
</evidence>
<feature type="transmembrane region" description="Helical" evidence="5">
    <location>
        <begin position="44"/>
        <end position="63"/>
    </location>
</feature>
<feature type="transmembrane region" description="Helical" evidence="5">
    <location>
        <begin position="242"/>
        <end position="262"/>
    </location>
</feature>
<protein>
    <submittedName>
        <fullName evidence="6">RTA1-domain-containing protein</fullName>
    </submittedName>
</protein>
<feature type="non-terminal residue" evidence="6">
    <location>
        <position position="1"/>
    </location>
</feature>
<dbReference type="GO" id="GO:0000324">
    <property type="term" value="C:fungal-type vacuole"/>
    <property type="evidence" value="ECO:0007669"/>
    <property type="project" value="TreeGrafter"/>
</dbReference>
<evidence type="ECO:0000256" key="3">
    <source>
        <dbReference type="ARBA" id="ARBA00022989"/>
    </source>
</evidence>
<dbReference type="Proteomes" id="UP001201163">
    <property type="component" value="Unassembled WGS sequence"/>
</dbReference>
<evidence type="ECO:0000313" key="6">
    <source>
        <dbReference type="EMBL" id="KAH8991588.1"/>
    </source>
</evidence>
<feature type="transmembrane region" description="Helical" evidence="5">
    <location>
        <begin position="78"/>
        <end position="99"/>
    </location>
</feature>
<feature type="transmembrane region" description="Helical" evidence="5">
    <location>
        <begin position="157"/>
        <end position="180"/>
    </location>
</feature>
<keyword evidence="7" id="KW-1185">Reference proteome</keyword>
<gene>
    <name evidence="6" type="ORF">EDB92DRAFT_1758902</name>
</gene>
<dbReference type="AlphaFoldDB" id="A0AAD4LFL0"/>
<dbReference type="EMBL" id="JAKELL010000026">
    <property type="protein sequence ID" value="KAH8991588.1"/>
    <property type="molecule type" value="Genomic_DNA"/>
</dbReference>
<dbReference type="GO" id="GO:0005886">
    <property type="term" value="C:plasma membrane"/>
    <property type="evidence" value="ECO:0007669"/>
    <property type="project" value="TreeGrafter"/>
</dbReference>